<dbReference type="EMBL" id="FOEG01000002">
    <property type="protein sequence ID" value="SEO75040.1"/>
    <property type="molecule type" value="Genomic_DNA"/>
</dbReference>
<protein>
    <submittedName>
        <fullName evidence="3">Acid stress-induced BolA-like protein IbaG/YrbA, predicted regulator of iron metabolism</fullName>
    </submittedName>
</protein>
<dbReference type="STRING" id="406100.SAMN04488052_102598"/>
<dbReference type="GO" id="GO:0006351">
    <property type="term" value="P:DNA-templated transcription"/>
    <property type="evidence" value="ECO:0007669"/>
    <property type="project" value="TreeGrafter"/>
</dbReference>
<dbReference type="InterPro" id="IPR036065">
    <property type="entry name" value="BolA-like_sf"/>
</dbReference>
<gene>
    <name evidence="3" type="ORF">SAMN04488052_102598</name>
</gene>
<dbReference type="Gene3D" id="3.30.300.90">
    <property type="entry name" value="BolA-like"/>
    <property type="match status" value="1"/>
</dbReference>
<comment type="similarity">
    <text evidence="1 2">Belongs to the BolA/IbaG family.</text>
</comment>
<dbReference type="PANTHER" id="PTHR46229:SF2">
    <property type="entry name" value="BOLA-LIKE PROTEIN 1"/>
    <property type="match status" value="1"/>
</dbReference>
<reference evidence="3 4" key="1">
    <citation type="submission" date="2016-10" db="EMBL/GenBank/DDBJ databases">
        <authorList>
            <person name="de Groot N.N."/>
        </authorList>
    </citation>
    <scope>NUCLEOTIDE SEQUENCE [LARGE SCALE GENOMIC DNA]</scope>
    <source>
        <strain evidence="3 4">CGMCC 1.6291</strain>
    </source>
</reference>
<evidence type="ECO:0000256" key="2">
    <source>
        <dbReference type="RuleBase" id="RU003860"/>
    </source>
</evidence>
<organism evidence="3 4">
    <name type="scientific">Aquisalimonas asiatica</name>
    <dbReference type="NCBI Taxonomy" id="406100"/>
    <lineage>
        <taxon>Bacteria</taxon>
        <taxon>Pseudomonadati</taxon>
        <taxon>Pseudomonadota</taxon>
        <taxon>Gammaproteobacteria</taxon>
        <taxon>Chromatiales</taxon>
        <taxon>Ectothiorhodospiraceae</taxon>
        <taxon>Aquisalimonas</taxon>
    </lineage>
</organism>
<dbReference type="Proteomes" id="UP000199657">
    <property type="component" value="Unassembled WGS sequence"/>
</dbReference>
<evidence type="ECO:0000256" key="1">
    <source>
        <dbReference type="ARBA" id="ARBA00005578"/>
    </source>
</evidence>
<evidence type="ECO:0000313" key="4">
    <source>
        <dbReference type="Proteomes" id="UP000199657"/>
    </source>
</evidence>
<proteinExistence type="inferred from homology"/>
<dbReference type="RefSeq" id="WP_216110738.1">
    <property type="nucleotide sequence ID" value="NZ_FOEG01000002.1"/>
</dbReference>
<dbReference type="SUPFAM" id="SSF82657">
    <property type="entry name" value="BolA-like"/>
    <property type="match status" value="1"/>
</dbReference>
<dbReference type="Pfam" id="PF01722">
    <property type="entry name" value="BolA"/>
    <property type="match status" value="1"/>
</dbReference>
<dbReference type="GO" id="GO:0005829">
    <property type="term" value="C:cytosol"/>
    <property type="evidence" value="ECO:0007669"/>
    <property type="project" value="TreeGrafter"/>
</dbReference>
<accession>A0A1H8S8I7</accession>
<dbReference type="InterPro" id="IPR002634">
    <property type="entry name" value="BolA"/>
</dbReference>
<dbReference type="AlphaFoldDB" id="A0A1H8S8I7"/>
<sequence>MMEPQEIKKLIEGGLPDCHATVQGDGRHFQAVIVSPAFEGAAPLARHRLVYGVLEQHIHSDELHALSMRTLTPEQWEREQG</sequence>
<keyword evidence="4" id="KW-1185">Reference proteome</keyword>
<name>A0A1H8S8I7_9GAMM</name>
<dbReference type="InterPro" id="IPR050961">
    <property type="entry name" value="BolA/IbaG_stress_morph_reg"/>
</dbReference>
<dbReference type="PANTHER" id="PTHR46229">
    <property type="entry name" value="BOLA TRANSCRIPTION REGULATOR"/>
    <property type="match status" value="1"/>
</dbReference>
<evidence type="ECO:0000313" key="3">
    <source>
        <dbReference type="EMBL" id="SEO75040.1"/>
    </source>
</evidence>
<dbReference type="PIRSF" id="PIRSF003113">
    <property type="entry name" value="BolA"/>
    <property type="match status" value="1"/>
</dbReference>